<sequence>MEAPFDPATAEALDVLGPPLDVFRLFARKPERAHAIHGWGRYYLSRQLSLSIRHRELVIDRTTARCGSSYEWGVHVAAFADKVGLSPEQAVSTAHGDPDDACWRDPGDRAVLRAVDALVDRHDLDDAEWADLVSAVGEEGAIDLLLLTGWYHAISFVTRVTRLPQEPGTPTLAAVAEASR</sequence>
<dbReference type="STRING" id="1386089.N865_17680"/>
<protein>
    <submittedName>
        <fullName evidence="1">Carboxymuconolactone decarboxylase</fullName>
    </submittedName>
</protein>
<dbReference type="PATRIC" id="fig|1386089.3.peg.3593"/>
<dbReference type="Proteomes" id="UP000019489">
    <property type="component" value="Unassembled WGS sequence"/>
</dbReference>
<comment type="caution">
    <text evidence="1">The sequence shown here is derived from an EMBL/GenBank/DDBJ whole genome shotgun (WGS) entry which is preliminary data.</text>
</comment>
<proteinExistence type="predicted"/>
<dbReference type="PANTHER" id="PTHR34846">
    <property type="entry name" value="4-CARBOXYMUCONOLACTONE DECARBOXYLASE FAMILY PROTEIN (AFU_ORTHOLOGUE AFUA_6G11590)"/>
    <property type="match status" value="1"/>
</dbReference>
<evidence type="ECO:0000313" key="1">
    <source>
        <dbReference type="EMBL" id="EWT00173.1"/>
    </source>
</evidence>
<dbReference type="eggNOG" id="COG2128">
    <property type="taxonomic scope" value="Bacteria"/>
</dbReference>
<evidence type="ECO:0000313" key="2">
    <source>
        <dbReference type="Proteomes" id="UP000019489"/>
    </source>
</evidence>
<dbReference type="SUPFAM" id="SSF69118">
    <property type="entry name" value="AhpD-like"/>
    <property type="match status" value="1"/>
</dbReference>
<dbReference type="PANTHER" id="PTHR34846:SF5">
    <property type="entry name" value="CARBOXYMUCONOLACTONE DECARBOXYLASE-LIKE DOMAIN-CONTAINING PROTEIN"/>
    <property type="match status" value="1"/>
</dbReference>
<reference evidence="1 2" key="1">
    <citation type="submission" date="2013-08" db="EMBL/GenBank/DDBJ databases">
        <title>Intrasporangium oryzae NRRL B-24470.</title>
        <authorList>
            <person name="Liu H."/>
            <person name="Wang G."/>
        </authorList>
    </citation>
    <scope>NUCLEOTIDE SEQUENCE [LARGE SCALE GENOMIC DNA]</scope>
    <source>
        <strain evidence="1 2">NRRL B-24470</strain>
    </source>
</reference>
<dbReference type="Gene3D" id="1.20.1290.10">
    <property type="entry name" value="AhpD-like"/>
    <property type="match status" value="1"/>
</dbReference>
<dbReference type="RefSeq" id="WP_211244924.1">
    <property type="nucleotide sequence ID" value="NZ_AWSA01000052.1"/>
</dbReference>
<keyword evidence="2" id="KW-1185">Reference proteome</keyword>
<organism evidence="1 2">
    <name type="scientific">Intrasporangium oryzae NRRL B-24470</name>
    <dbReference type="NCBI Taxonomy" id="1386089"/>
    <lineage>
        <taxon>Bacteria</taxon>
        <taxon>Bacillati</taxon>
        <taxon>Actinomycetota</taxon>
        <taxon>Actinomycetes</taxon>
        <taxon>Micrococcales</taxon>
        <taxon>Intrasporangiaceae</taxon>
        <taxon>Intrasporangium</taxon>
    </lineage>
</organism>
<gene>
    <name evidence="1" type="ORF">N865_17680</name>
</gene>
<name>W9G5V1_9MICO</name>
<dbReference type="AlphaFoldDB" id="W9G5V1"/>
<dbReference type="EMBL" id="AWSA01000052">
    <property type="protein sequence ID" value="EWT00173.1"/>
    <property type="molecule type" value="Genomic_DNA"/>
</dbReference>
<dbReference type="InterPro" id="IPR029032">
    <property type="entry name" value="AhpD-like"/>
</dbReference>
<accession>W9G5V1</accession>